<keyword evidence="1" id="KW-0812">Transmembrane</keyword>
<dbReference type="Proteomes" id="UP000019254">
    <property type="component" value="Unassembled WGS sequence"/>
</dbReference>
<dbReference type="AlphaFoldDB" id="W7C3T0"/>
<protein>
    <submittedName>
        <fullName evidence="2">Uncharacterized protein</fullName>
    </submittedName>
</protein>
<comment type="caution">
    <text evidence="2">The sequence shown here is derived from an EMBL/GenBank/DDBJ whole genome shotgun (WGS) entry which is preliminary data.</text>
</comment>
<gene>
    <name evidence="2" type="ORF">PCORN_03498</name>
</gene>
<evidence type="ECO:0000313" key="2">
    <source>
        <dbReference type="EMBL" id="EUJ31880.1"/>
    </source>
</evidence>
<keyword evidence="3" id="KW-1185">Reference proteome</keyword>
<evidence type="ECO:0000313" key="3">
    <source>
        <dbReference type="Proteomes" id="UP000019254"/>
    </source>
</evidence>
<feature type="transmembrane region" description="Helical" evidence="1">
    <location>
        <begin position="82"/>
        <end position="103"/>
    </location>
</feature>
<sequence>MSSQNTIELGEKMGTTKRALFWIAYVISGICFVLTIVAFIIGFFHHMHDTGGMKSVIQILETPITGFIKLTNGTIQKSVLEIILLCIVSYVLPTFFCIATHYLRKNKRIALENEEE</sequence>
<keyword evidence="1" id="KW-0472">Membrane</keyword>
<name>W7C3T0_9LIST</name>
<dbReference type="PATRIC" id="fig|1265820.5.peg.684"/>
<proteinExistence type="predicted"/>
<organism evidence="2 3">
    <name type="scientific">Listeria cornellensis FSL F6-0969</name>
    <dbReference type="NCBI Taxonomy" id="1265820"/>
    <lineage>
        <taxon>Bacteria</taxon>
        <taxon>Bacillati</taxon>
        <taxon>Bacillota</taxon>
        <taxon>Bacilli</taxon>
        <taxon>Bacillales</taxon>
        <taxon>Listeriaceae</taxon>
        <taxon>Listeria</taxon>
    </lineage>
</organism>
<dbReference type="EMBL" id="AODE01000008">
    <property type="protein sequence ID" value="EUJ31880.1"/>
    <property type="molecule type" value="Genomic_DNA"/>
</dbReference>
<keyword evidence="1" id="KW-1133">Transmembrane helix</keyword>
<dbReference type="STRING" id="1265820.PCORN_03498"/>
<evidence type="ECO:0000256" key="1">
    <source>
        <dbReference type="SAM" id="Phobius"/>
    </source>
</evidence>
<feature type="transmembrane region" description="Helical" evidence="1">
    <location>
        <begin position="20"/>
        <end position="44"/>
    </location>
</feature>
<accession>W7C3T0</accession>
<reference evidence="2 3" key="1">
    <citation type="journal article" date="2014" name="Int. J. Syst. Evol. Microbiol.">
        <title>Listeria floridensis sp. nov., Listeria aquatica sp. nov., Listeria cornellensis sp. nov., Listeria riparia sp. nov. and Listeria grandensis sp. nov., from agricultural and natural environments.</title>
        <authorList>
            <person name="den Bakker H.C."/>
            <person name="Warchocki S."/>
            <person name="Wright E.M."/>
            <person name="Allred A.F."/>
            <person name="Ahlstrom C."/>
            <person name="Manuel C.S."/>
            <person name="Stasiewicz M.J."/>
            <person name="Burrell A."/>
            <person name="Roof S."/>
            <person name="Strawn L."/>
            <person name="Fortes E.D."/>
            <person name="Nightingale K.K."/>
            <person name="Kephart D."/>
            <person name="Wiedmann M."/>
        </authorList>
    </citation>
    <scope>NUCLEOTIDE SEQUENCE [LARGE SCALE GENOMIC DNA]</scope>
    <source>
        <strain evidence="3">FSL F6-969</strain>
    </source>
</reference>